<accession>A0ABM7L2B2</accession>
<protein>
    <submittedName>
        <fullName evidence="6">Cadherin</fullName>
    </submittedName>
</protein>
<keyword evidence="2" id="KW-0677">Repeat</keyword>
<evidence type="ECO:0000256" key="4">
    <source>
        <dbReference type="SAM" id="MobiDB-lite"/>
    </source>
</evidence>
<dbReference type="SUPFAM" id="SSF51120">
    <property type="entry name" value="beta-Roll"/>
    <property type="match status" value="1"/>
</dbReference>
<feature type="compositionally biased region" description="Polar residues" evidence="4">
    <location>
        <begin position="228"/>
        <end position="238"/>
    </location>
</feature>
<evidence type="ECO:0000256" key="3">
    <source>
        <dbReference type="ARBA" id="ARBA00022837"/>
    </source>
</evidence>
<dbReference type="InterPro" id="IPR003644">
    <property type="entry name" value="Calx_beta"/>
</dbReference>
<feature type="domain" description="Calx-beta" evidence="5">
    <location>
        <begin position="4384"/>
        <end position="4489"/>
    </location>
</feature>
<dbReference type="PROSITE" id="PS00330">
    <property type="entry name" value="HEMOLYSIN_CALCIUM"/>
    <property type="match status" value="3"/>
</dbReference>
<dbReference type="InterPro" id="IPR038081">
    <property type="entry name" value="CalX-like_sf"/>
</dbReference>
<feature type="domain" description="Calx-beta" evidence="5">
    <location>
        <begin position="949"/>
        <end position="1056"/>
    </location>
</feature>
<feature type="domain" description="Calx-beta" evidence="5">
    <location>
        <begin position="3809"/>
        <end position="3912"/>
    </location>
</feature>
<evidence type="ECO:0000259" key="5">
    <source>
        <dbReference type="SMART" id="SM00237"/>
    </source>
</evidence>
<dbReference type="RefSeq" id="WP_286672677.1">
    <property type="nucleotide sequence ID" value="NZ_AP023081.1"/>
</dbReference>
<reference evidence="6" key="1">
    <citation type="submission" date="2020-05" db="EMBL/GenBank/DDBJ databases">
        <title>Complete genome sequence of Pseudomonas sp. Sm006.</title>
        <authorList>
            <person name="Takeuchi K."/>
            <person name="Someya N."/>
        </authorList>
    </citation>
    <scope>NUCLEOTIDE SEQUENCE</scope>
    <source>
        <strain evidence="6">Sm006</strain>
    </source>
</reference>
<evidence type="ECO:0000313" key="6">
    <source>
        <dbReference type="EMBL" id="BCD83652.1"/>
    </source>
</evidence>
<keyword evidence="3" id="KW-0106">Calcium</keyword>
<feature type="domain" description="Calx-beta" evidence="5">
    <location>
        <begin position="832"/>
        <end position="936"/>
    </location>
</feature>
<feature type="region of interest" description="Disordered" evidence="4">
    <location>
        <begin position="228"/>
        <end position="256"/>
    </location>
</feature>
<evidence type="ECO:0000256" key="2">
    <source>
        <dbReference type="ARBA" id="ARBA00022737"/>
    </source>
</evidence>
<dbReference type="InterPro" id="IPR018511">
    <property type="entry name" value="Hemolysin-typ_Ca-bd_CS"/>
</dbReference>
<feature type="domain" description="Calx-beta" evidence="5">
    <location>
        <begin position="4044"/>
        <end position="4138"/>
    </location>
</feature>
<feature type="domain" description="Calx-beta" evidence="5">
    <location>
        <begin position="475"/>
        <end position="574"/>
    </location>
</feature>
<feature type="domain" description="Calx-beta" evidence="5">
    <location>
        <begin position="4153"/>
        <end position="4256"/>
    </location>
</feature>
<feature type="domain" description="Calx-beta" evidence="5">
    <location>
        <begin position="1780"/>
        <end position="1882"/>
    </location>
</feature>
<feature type="domain" description="Calx-beta" evidence="5">
    <location>
        <begin position="4622"/>
        <end position="4726"/>
    </location>
</feature>
<proteinExistence type="predicted"/>
<feature type="compositionally biased region" description="Gly residues" evidence="4">
    <location>
        <begin position="1960"/>
        <end position="1969"/>
    </location>
</feature>
<feature type="domain" description="Calx-beta" evidence="5">
    <location>
        <begin position="3695"/>
        <end position="3797"/>
    </location>
</feature>
<organism evidence="6 7">
    <name type="scientific">Pseudomonas solani</name>
    <dbReference type="NCBI Taxonomy" id="2731552"/>
    <lineage>
        <taxon>Bacteria</taxon>
        <taxon>Pseudomonadati</taxon>
        <taxon>Pseudomonadota</taxon>
        <taxon>Gammaproteobacteria</taxon>
        <taxon>Pseudomonadales</taxon>
        <taxon>Pseudomonadaceae</taxon>
        <taxon>Pseudomonas</taxon>
    </lineage>
</organism>
<feature type="domain" description="Calx-beta" evidence="5">
    <location>
        <begin position="2389"/>
        <end position="2502"/>
    </location>
</feature>
<evidence type="ECO:0000256" key="1">
    <source>
        <dbReference type="ARBA" id="ARBA00022729"/>
    </source>
</evidence>
<dbReference type="Proteomes" id="UP001064896">
    <property type="component" value="Chromosome"/>
</dbReference>
<feature type="domain" description="Calx-beta" evidence="5">
    <location>
        <begin position="1307"/>
        <end position="1406"/>
    </location>
</feature>
<feature type="domain" description="Calx-beta" evidence="5">
    <location>
        <begin position="1667"/>
        <end position="1763"/>
    </location>
</feature>
<dbReference type="PANTHER" id="PTHR46682">
    <property type="entry name" value="ADHESION G-PROTEIN COUPLED RECEPTOR V1"/>
    <property type="match status" value="1"/>
</dbReference>
<keyword evidence="7" id="KW-1185">Reference proteome</keyword>
<feature type="domain" description="Calx-beta" evidence="5">
    <location>
        <begin position="4501"/>
        <end position="4608"/>
    </location>
</feature>
<keyword evidence="1" id="KW-0732">Signal</keyword>
<dbReference type="InterPro" id="IPR011049">
    <property type="entry name" value="Serralysin-like_metalloprot_C"/>
</dbReference>
<dbReference type="PRINTS" id="PR00313">
    <property type="entry name" value="CABNDNGRPT"/>
</dbReference>
<dbReference type="Pfam" id="PF00353">
    <property type="entry name" value="HemolysinCabind"/>
    <property type="match status" value="2"/>
</dbReference>
<feature type="domain" description="Calx-beta" evidence="5">
    <location>
        <begin position="1186"/>
        <end position="1292"/>
    </location>
</feature>
<dbReference type="InterPro" id="IPR026919">
    <property type="entry name" value="ADGRV1"/>
</dbReference>
<dbReference type="SUPFAM" id="SSF141072">
    <property type="entry name" value="CalX-like"/>
    <property type="match status" value="38"/>
</dbReference>
<feature type="domain" description="Calx-beta" evidence="5">
    <location>
        <begin position="4270"/>
        <end position="4371"/>
    </location>
</feature>
<gene>
    <name evidence="6" type="ORF">PSm6_00590</name>
</gene>
<feature type="region of interest" description="Disordered" evidence="4">
    <location>
        <begin position="114"/>
        <end position="133"/>
    </location>
</feature>
<feature type="domain" description="Calx-beta" evidence="5">
    <location>
        <begin position="3109"/>
        <end position="3214"/>
    </location>
</feature>
<dbReference type="Pfam" id="PF03160">
    <property type="entry name" value="Calx-beta"/>
    <property type="match status" value="33"/>
</dbReference>
<feature type="domain" description="Calx-beta" evidence="5">
    <location>
        <begin position="3577"/>
        <end position="3682"/>
    </location>
</feature>
<dbReference type="PANTHER" id="PTHR46682:SF1">
    <property type="entry name" value="ADHESION G-PROTEIN COUPLED RECEPTOR V1"/>
    <property type="match status" value="1"/>
</dbReference>
<sequence length="5187" mass="529423">MAELTSAQIETLVRAVQVVTDFLTGHAPAEVTSLEQALQTMHDMLLAAGIPLQMAAALRQAMAAQASAAVAGNAAVDASAWVKGWLAEAQFPAQPDAPAERHDGVQALEATPLPGQADAAPIPGPSPFDSTYRPEITGLFGQDIGLDQQAVTFRPEQAALTGDATGSGMLPPGVPPELAMLNLDGMGPGLLGGVSSGIGTGAASQGTSGVAGGGLGVFPNLRGDTGIGSSLSAGTNSELPAGFEPPAAPTLSGDTSEPVSVLSVAGAPEVLEGDDGETLVLVFTVSRSGGTGVSQVQWNLDGLDPALFGGNLPGGLLAFAEGQMTQEIRIEVPGDYFAQGDRTATVTLSGPSAGSQLGGQASASTQILDNEATVSVVATRLQVLEGDEGDQQLLTFVVTRDNGRAAATVDWSASGLDAADIGGPLSSGSLVFGVGEVSKTITIPLLGDRVVEPSEVLTVTLGNPSANLIIGTASASTTVVNDDGLVSIRANQAQVTEGDSGTTTTVSFTVTRTDAQSSGSVRWSVSGVDADDLVEGISGGTLEFAAGETSREIVLTVRGDRDVEDDETLTVSLQSDQSNLRVSGGSASTQLVNDDTGVSLRGVTMDVVEGGQGQQTAITFLVTRSELLGQDLTIDWRFVRVGAHAADANDFIAGQNQLGMADGMPSGSVTFAANETQKLVTVWVKGDNLAETDETFGIVLHNPPAGVQVINGEAYGTIRTDESTYSIEALTASTTEGNGTGGVQAFVITRTGNTSGAGQIGYQIAGYGELPADVNDFAADQPMSGVVQFAAGESSKVIYVRLNGDSLIEGTESYTVALQAQDANSQIDVGAALASIDPDDQAVSITARTANVREGTSAAPVLEFVVTRSGELSLPGTVQWQVQGYGNNPVDAADFGGTLPSGTIEFAAGQSSAVIRFSPSPDSQYEPTEGLQVVIATSTPGMTVVQDRATGSLINDDARLTLDGSGLTAAEGNSDTPRQLNFTVQRQGDLTQSVSVDWRVVFGNDADSASLADFLSGTVFSGTLEFGRGVQSLVVTLPLSPDNVLEANETFQVVLSNPSAGAEISVGQATGVIRNDDVVFNLLSQADSFEGSGGTRELRYVVERSGDLAGSDTITWSLAPGAINGVDGSDFVGGVLPSGTLVFAAGVDRLEIVLHIATDSQLEGDESFVLSLGTPNPGATVGNGSINGQLLNDDQQFAIQAQAASVNEGGDGQVAELSFLVNRSGYLGGTGSVAWRVVGEGGNPVDGADFVGGVLPGGILNFANGDTSKTITLQVAGDYRLEASEGLRVELYDPATGSSLGTASASATVTNDDTGLAIATTRSGLVEGDNGSVIHEFTVTRSGVTSGTTTVDWSLSGQVDAADFAGGVLPAGTLTFAPGETSKVIQVAVRGDRDVEGDEAFTVTLGNASGHAEILTGQAQGSIVSDDVGIRIQAQQAEVAEGATGETQVLRFTVTRSGDLSGPVSVTWTASGLQADDFSAGTALNGLVQFAAGETSKVIELTLAGDAVLESDETLTLTLANPAENPAHDQTQLLTGSASTLVRNDDVGLSIVADQASAAEGDAGQERSFTFTVTRAGDLRATSVDWKVAVGQGVDAASLADFISGQDALGANGGLPSGTLQFAEGQTSAQVTVRVSGDGHIELDETFGVSLEARDGNTELTVGSADSRIDNDDLGFSISPLAADKAEGHSGTTAFTFTVTRAGDLGSAALVDWSLAGIANAADFDASTGTLSFAAGEASKTLTILVKGDLVVEADETFSVNLGNARLGDGTPQSVVDGSAEGVIRNDDQGFAVVAERATVSEGTGGSQTVIYRIVRSGELSGSATVDYAVSGANGGDASDTLGSLPSGTLTFAPGQSELTVSFELAGDSRVEGSEAFTLTLSNPSAGLVTGATATTTVQDDDTNFSISAPAEQAEGTQGAFTDITFTVTRSGLSTAAGTVQWRLKSATGLDTSDFASGQDGNGNNGGLPSGTVSFTANGSDTQTITIRVRGDNLVEADELLQVELFNPQGGTVEAGQGSASTRILNDDASFAIVADAASLAEGNSGERLVSFTVTRSGSLAGSRDLTWTLSGGLDASDLGAGQGSTGTLSFADGQATATVVIRVKGDSVYEGDEALTVTLSNPPANSVIGTASATTTLTNDDATLSISALSADKGEGNSGYVDFTFSVSRGGYLNQASSVQWRVDPSVANAVDGADFYGSQPGGVLLDGDGIPYGTLNFAAGENSKTITVRIAADSRLEANEVLKLVLENASAGTEITTGSATGTVRNDDAELNITAGTTSRSEGDGVHGTGAPFTYTVTRTGNLDQASTVNWSVQHLDTNAADFTNGSAYLTPSGTLSFAAGESSKTITVYAYGDTGVGSVEGNERFNLVLSGASSGTSIGANGSYQSTITNDDTRVTVEWAQARQAEKVAGENTTYTITLTRSGDLAKTSTVNWSTTGQDIWEYGSSRWEYAADGVDFNGGTLPSGTVTFASGETSKTITLTVRGDDTVEDDQWFKVLFTNSGGIDELVAPQTGTQNIYTSDNTLQANTSASGVYLFGEIQRDEAEFYIQDTPTSGRTRAEGDTVADGGNAADGYIEHTFAVYRTVSTAGTAWVDWAVQTSVSSYTATDASDFWNDTVPSGRVEFVDGQSVAYVTIRTKVDDAGEQDEAFRLYLTQASPGSSIQGGSTANPGYVNNHVVLQNDDTRFDASVAHVNEGQDLVYTITRSGDQRGTDSVDWSIQLGGSESTNETNNTRSTWYKLDPADLDMDWILANNPGLSWNAGTRTLSGSFTYTDGQLTKTISLRTINDGLAETWREEATLVLGNPQNLDGDIETPSIGSSATGRVYDDEPAALLGVSAGSTQVFEGSAASTSVTFTITRTVQPGGSIDYASSVAWQIVGNNINWGGANGGQVSGYGGNTAWSTSPYSNTTYGVVSFAAGETSKQVTVTFGGDTVIEPDTGLTLTLLDPLTAYNNGLISGTYRDEYGPTNIDPGQASASTTLRNDDIRLWVGGFGNATPSVAGYEGQPLNVSISRSGRLDNDVTLNYTLVSGTAGSADFVSTSGSFTLVGGQSSYVISLANLLKLDGSIESTEGFTLRLSAPGDTTGSTVRFGSDASVASTATSMDVAGTLYDADTAYSITPVSSSLAETGAGQSATFSLNVVRSGYSGSGTVKWRVEGIGGNAADASDFTGGVLPSGTLGFADGVTTGTITFSVRGDGTVEANETFRVVFYEETLNGPGVTRSLSQNSATLTITNDDTGISIADASITESDANQVLTFTVTRSGVTSGASSMSWSLLHDSTSAADFSGATSGSLSFAAGETSKTISVTVVGDVTPEQVEQFRIVLGSFSGDISDPIRTTATGTIRNDDATFSIAPLQGATSEGQAQTFVITRSHSTEQNQAIGWQILLNGSADAADLNGQAMSGLVIFAPGELTKTISIQSSQDAVAEVDETYSVQISLGSGTAGDTIAQGTAEGTILNDDAAFNISADQVSRGEGQGGTTAFTFTVTRTGDTSGSASVAWRLGSSAANAADFASADLLGDNAGLPSGSLVFADGESSKTITVLVNGDTLVEGDEAFNLVLGNASGAQIQTGSASSTILNDDASISIAATDASKAEGNSGTTAFTFTITRTGSLDQAKTVDWAVVGSGAHPADGSDFALGVLPSGSLVLPAGQASVTLTVNVRGDLLAESDEGFSLVLSNPSSGLVIGQASADGLIRADDVVIDVAAPAAQAEGDDGQTTWFDFVLTRSGKLSGTETINWSVAGIGANPASADDFLATSGSVTFAAGQEQLTIRVPVRGDYSGEANEDFRLSLNSADGVVFTQATADATIVNDDVSVTLVATDARHVEGHDGVQTVYTFTVSRSGNLDRATSLDWSLQGLADAADFLGGVLPSGSLSFASGDAASQTISIVVLGDRTLEGDESFQMVLGNASAGTDIKVGSATGTIVSDDVQWNLAVVATPVEGDSGATGYSFLVTRSGSGLATSLAWSVAGSGASPASADDFVGGQLPFGELTFAEGQMSQTVIVWVAGDSRLEADEGFTLSLQAPSDSLSHTFANQQVDAVIRNDDDVFAIAPRAAEASEGTALTFTVTRTGSTEGTSTVSWRIVHGGTDASDFSVTSGTLTFADGQSEMVLSIPVRSDRDVELDEGFSVELYQPGAGSSIDPAASSAAGTIRNDDVDLTLASVTAQAYEGDAGTPGRLHFTVTRSGDSSGETRVDWAVQAGSASAADFPGGVLPSGQLVFAAGETHKDIYIDVLGDGLDEGDEQFTLQLSNPSANADIVGNGQVGTIRNDDDSLALSAVTREAVEGDDGLTLFTFRIDRSGSSVGAASVDWRAAGVGIHALSDAEFAALSGTVHFADGETSKTFTVAVRGDELGEEDESFQVWLENPSYGSTITTGPVESVVLNDDPVLWIAADAAQVVEGSDGQQTAVTFTVTRGGDLSGPASVLWDLVPSGANPVNAEDFGGIFLSGVVAFGAGETTKTITVYVDADTLGERDETFSVVLSDAEGATILTGEASVTLLNDDRGLSIAVLGSDRQDEGNQGQVTEFTYRVERVGDSNGSVSVDWALQGAGTYPANAGSFVGGVLPSGSLVFADGETYKDIVIRVQGDDVLGPDQGFEVVLSGPQGIDLINDRASGTLVNDDNQFAIRVVDSVLAEGNGGATTIFRFTVTRSGDTSSAASIDWSVAGSGSASADAVDFVGGVLPGGVLQFAAGETSKVLEVAVYGDDIGESDEQFTVQLSSSGGGSSVNPLQGSARATIQGDDVALTVLAMDSSRLEGGPGTTTPLTYRILRAGPDDAALTITYSIAGAVDANDFTLPLTGTITLAAGVSEMVFSLPIRGDSLREGDESFTLTFSHPAIAGGSTSLGGTIRDDDLGLGISGPDSVLEGDAGATLVTYQVTRNPSASAETFYWSLQPGAGQGVDADDFGGAWPSGSVTFAAGSTTASFSFSVNGDRAVEADELMSIVLRSAANSPYVLISKDVTLRNDDVAGAGDDLLTGTSGADNLAGLGGNDRLFGGAGSDVLDGGAGDDLLVGGSGADVLRGGAGADRFHYTSPGDGMDAILDFQAGVDHLTFDPTAFGGLSNLTSVSQAFTGDVMDTLAKLAAQGDADVYRVSFASGQFQFGTGSNGQLDELEAMISGSGQHSGSAFFLISNGDVTRLYYDADTASGTDGSGLVALAELANQPDAHNLPQDVIQPHTV</sequence>
<feature type="domain" description="Calx-beta" evidence="5">
    <location>
        <begin position="2262"/>
        <end position="2373"/>
    </location>
</feature>
<feature type="domain" description="Calx-beta" evidence="5">
    <location>
        <begin position="1419"/>
        <end position="1520"/>
    </location>
</feature>
<feature type="region of interest" description="Disordered" evidence="4">
    <location>
        <begin position="1955"/>
        <end position="1975"/>
    </location>
</feature>
<feature type="domain" description="Calx-beta" evidence="5">
    <location>
        <begin position="3232"/>
        <end position="3329"/>
    </location>
</feature>
<evidence type="ECO:0000313" key="7">
    <source>
        <dbReference type="Proteomes" id="UP001064896"/>
    </source>
</evidence>
<feature type="domain" description="Calx-beta" evidence="5">
    <location>
        <begin position="1069"/>
        <end position="1173"/>
    </location>
</feature>
<dbReference type="InterPro" id="IPR001343">
    <property type="entry name" value="Hemolysn_Ca-bd"/>
</dbReference>
<feature type="domain" description="Calx-beta" evidence="5">
    <location>
        <begin position="3456"/>
        <end position="3565"/>
    </location>
</feature>
<dbReference type="EMBL" id="AP023081">
    <property type="protein sequence ID" value="BCD83652.1"/>
    <property type="molecule type" value="Genomic_DNA"/>
</dbReference>
<feature type="domain" description="Calx-beta" evidence="5">
    <location>
        <begin position="363"/>
        <end position="462"/>
    </location>
</feature>
<dbReference type="Gene3D" id="2.60.40.2030">
    <property type="match status" value="39"/>
</dbReference>
<name>A0ABM7L2B2_9PSED</name>
<dbReference type="SMART" id="SM00237">
    <property type="entry name" value="Calx_beta"/>
    <property type="match status" value="25"/>
</dbReference>
<feature type="domain" description="Calx-beta" evidence="5">
    <location>
        <begin position="1894"/>
        <end position="2006"/>
    </location>
</feature>